<dbReference type="Proteomes" id="UP000214973">
    <property type="component" value="Chromosome 1"/>
</dbReference>
<evidence type="ECO:0000256" key="4">
    <source>
        <dbReference type="ARBA" id="ARBA00022777"/>
    </source>
</evidence>
<dbReference type="NCBIfam" id="TIGR03828">
    <property type="entry name" value="pfkB"/>
    <property type="match status" value="1"/>
</dbReference>
<dbReference type="InterPro" id="IPR029056">
    <property type="entry name" value="Ribokinase-like"/>
</dbReference>
<dbReference type="PROSITE" id="PS00584">
    <property type="entry name" value="PFKB_KINASES_2"/>
    <property type="match status" value="1"/>
</dbReference>
<dbReference type="Pfam" id="PF00294">
    <property type="entry name" value="PfkB"/>
    <property type="match status" value="1"/>
</dbReference>
<comment type="similarity">
    <text evidence="1">Belongs to the carbohydrate kinase pfkB family.</text>
</comment>
<keyword evidence="11" id="KW-1185">Reference proteome</keyword>
<dbReference type="EMBL" id="LT906470">
    <property type="protein sequence ID" value="SNV74026.1"/>
    <property type="molecule type" value="Genomic_DNA"/>
</dbReference>
<dbReference type="GO" id="GO:2001059">
    <property type="term" value="P:D-tagatose 6-phosphate catabolic process"/>
    <property type="evidence" value="ECO:0007669"/>
    <property type="project" value="UniProtKB-UniPathway"/>
</dbReference>
<keyword evidence="4 8" id="KW-0418">Kinase</keyword>
<dbReference type="GO" id="GO:0016052">
    <property type="term" value="P:carbohydrate catabolic process"/>
    <property type="evidence" value="ECO:0007669"/>
    <property type="project" value="UniProtKB-ARBA"/>
</dbReference>
<gene>
    <name evidence="10" type="primary">lacC</name>
    <name evidence="10" type="ORF">SAMEA44547418_01677</name>
</gene>
<dbReference type="InterPro" id="IPR002173">
    <property type="entry name" value="Carboh/pur_kinase_PfkB_CS"/>
</dbReference>
<evidence type="ECO:0000256" key="2">
    <source>
        <dbReference type="ARBA" id="ARBA00022679"/>
    </source>
</evidence>
<feature type="domain" description="Carbohydrate kinase PfkB" evidence="9">
    <location>
        <begin position="21"/>
        <end position="287"/>
    </location>
</feature>
<evidence type="ECO:0000256" key="6">
    <source>
        <dbReference type="ARBA" id="ARBA00047745"/>
    </source>
</evidence>
<dbReference type="SUPFAM" id="SSF53613">
    <property type="entry name" value="Ribokinase-like"/>
    <property type="match status" value="1"/>
</dbReference>
<dbReference type="InterPro" id="IPR022463">
    <property type="entry name" value="1-PFruKinase"/>
</dbReference>
<comment type="function">
    <text evidence="8">Catalyzes the ATP-dependent phosphorylation of fructose-l-phosphate to fructose-l,6-bisphosphate.</text>
</comment>
<name>A0A239ZTM9_9FIRM</name>
<dbReference type="Gene3D" id="3.40.1190.20">
    <property type="match status" value="1"/>
</dbReference>
<comment type="catalytic activity">
    <reaction evidence="7">
        <text>D-tagatofuranose 6-phosphate + ATP = D-tagatofuranose 1,6-bisphosphate + ADP + H(+)</text>
        <dbReference type="Rhea" id="RHEA:12420"/>
        <dbReference type="ChEBI" id="CHEBI:15378"/>
        <dbReference type="ChEBI" id="CHEBI:30616"/>
        <dbReference type="ChEBI" id="CHEBI:58694"/>
        <dbReference type="ChEBI" id="CHEBI:58695"/>
        <dbReference type="ChEBI" id="CHEBI:456216"/>
        <dbReference type="EC" id="2.7.1.144"/>
    </reaction>
</comment>
<evidence type="ECO:0000256" key="5">
    <source>
        <dbReference type="ARBA" id="ARBA00022840"/>
    </source>
</evidence>
<comment type="similarity">
    <text evidence="7">Belongs to the carbohydrate kinase PfkB family. LacC subfamily.</text>
</comment>
<evidence type="ECO:0000256" key="8">
    <source>
        <dbReference type="RuleBase" id="RU369061"/>
    </source>
</evidence>
<dbReference type="GO" id="GO:0009024">
    <property type="term" value="F:tagatose-6-phosphate kinase activity"/>
    <property type="evidence" value="ECO:0007669"/>
    <property type="project" value="UniProtKB-EC"/>
</dbReference>
<dbReference type="UniPathway" id="UPA00704">
    <property type="reaction ID" value="UER00715"/>
</dbReference>
<evidence type="ECO:0000256" key="7">
    <source>
        <dbReference type="PIRNR" id="PIRNR000535"/>
    </source>
</evidence>
<dbReference type="PIRSF" id="PIRSF000535">
    <property type="entry name" value="1PFK/6PFK/LacC"/>
    <property type="match status" value="1"/>
</dbReference>
<comment type="catalytic activity">
    <reaction evidence="6 8">
        <text>beta-D-fructose 1-phosphate + ATP = beta-D-fructose 1,6-bisphosphate + ADP + H(+)</text>
        <dbReference type="Rhea" id="RHEA:14213"/>
        <dbReference type="ChEBI" id="CHEBI:15378"/>
        <dbReference type="ChEBI" id="CHEBI:30616"/>
        <dbReference type="ChEBI" id="CHEBI:32966"/>
        <dbReference type="ChEBI" id="CHEBI:138881"/>
        <dbReference type="ChEBI" id="CHEBI:456216"/>
        <dbReference type="EC" id="2.7.1.56"/>
    </reaction>
</comment>
<organism evidence="10 11">
    <name type="scientific">Veillonella rodentium</name>
    <dbReference type="NCBI Taxonomy" id="248315"/>
    <lineage>
        <taxon>Bacteria</taxon>
        <taxon>Bacillati</taxon>
        <taxon>Bacillota</taxon>
        <taxon>Negativicutes</taxon>
        <taxon>Veillonellales</taxon>
        <taxon>Veillonellaceae</taxon>
        <taxon>Veillonella</taxon>
    </lineage>
</organism>
<keyword evidence="7" id="KW-0423">Lactose metabolism</keyword>
<dbReference type="EC" id="2.7.1.144" evidence="7"/>
<evidence type="ECO:0000313" key="10">
    <source>
        <dbReference type="EMBL" id="SNV74026.1"/>
    </source>
</evidence>
<evidence type="ECO:0000259" key="9">
    <source>
        <dbReference type="Pfam" id="PF00294"/>
    </source>
</evidence>
<reference evidence="10 11" key="1">
    <citation type="submission" date="2017-06" db="EMBL/GenBank/DDBJ databases">
        <authorList>
            <consortium name="Pathogen Informatics"/>
        </authorList>
    </citation>
    <scope>NUCLEOTIDE SEQUENCE [LARGE SCALE GENOMIC DNA]</scope>
    <source>
        <strain evidence="10 11">NCTC12018</strain>
    </source>
</reference>
<proteinExistence type="inferred from homology"/>
<comment type="pathway">
    <text evidence="7">Carbohydrate metabolism; D-tagatose 6-phosphate degradation; D-glyceraldehyde 3-phosphate and glycerone phosphate from D-tagatose 6-phosphate: step 1/2.</text>
</comment>
<dbReference type="FunFam" id="3.40.1190.20:FF:000001">
    <property type="entry name" value="Phosphofructokinase"/>
    <property type="match status" value="1"/>
</dbReference>
<keyword evidence="5 7" id="KW-0067">ATP-binding</keyword>
<evidence type="ECO:0000313" key="11">
    <source>
        <dbReference type="Proteomes" id="UP000214973"/>
    </source>
</evidence>
<dbReference type="InterPro" id="IPR017583">
    <property type="entry name" value="Tagatose/fructose_Pkinase"/>
</dbReference>
<dbReference type="GO" id="GO:0005829">
    <property type="term" value="C:cytosol"/>
    <property type="evidence" value="ECO:0007669"/>
    <property type="project" value="TreeGrafter"/>
</dbReference>
<dbReference type="KEGG" id="vrm:44547418_01677"/>
<dbReference type="RefSeq" id="WP_095066484.1">
    <property type="nucleotide sequence ID" value="NZ_LT906470.1"/>
</dbReference>
<dbReference type="NCBIfam" id="TIGR03168">
    <property type="entry name" value="1-PFK"/>
    <property type="match status" value="1"/>
</dbReference>
<dbReference type="GO" id="GO:0005524">
    <property type="term" value="F:ATP binding"/>
    <property type="evidence" value="ECO:0007669"/>
    <property type="project" value="UniProtKB-UniRule"/>
</dbReference>
<evidence type="ECO:0000256" key="1">
    <source>
        <dbReference type="ARBA" id="ARBA00005380"/>
    </source>
</evidence>
<keyword evidence="2 7" id="KW-0808">Transferase</keyword>
<accession>A0A239ZTM9</accession>
<dbReference type="GO" id="GO:0005988">
    <property type="term" value="P:lactose metabolic process"/>
    <property type="evidence" value="ECO:0007669"/>
    <property type="project" value="UniProtKB-KW"/>
</dbReference>
<evidence type="ECO:0000256" key="3">
    <source>
        <dbReference type="ARBA" id="ARBA00022741"/>
    </source>
</evidence>
<dbReference type="GO" id="GO:0044281">
    <property type="term" value="P:small molecule metabolic process"/>
    <property type="evidence" value="ECO:0007669"/>
    <property type="project" value="UniProtKB-ARBA"/>
</dbReference>
<dbReference type="GO" id="GO:0008662">
    <property type="term" value="F:1-phosphofructokinase activity"/>
    <property type="evidence" value="ECO:0007669"/>
    <property type="project" value="UniProtKB-UniRule"/>
</dbReference>
<dbReference type="InterPro" id="IPR011611">
    <property type="entry name" value="PfkB_dom"/>
</dbReference>
<dbReference type="PANTHER" id="PTHR46566:SF1">
    <property type="entry name" value="1-PHOSPHOFRUCTOKINASE"/>
    <property type="match status" value="1"/>
</dbReference>
<protein>
    <recommendedName>
        <fullName evidence="7">Tagatose-6-phosphate kinase</fullName>
        <ecNumber evidence="7">2.7.1.144</ecNumber>
    </recommendedName>
</protein>
<sequence length="303" mass="32716">MIYTITFNPALDYIVRLDHLKTGTINRTTQEYVLGGGKGINVSIVLNNLGMNTTALGFIAGFTGQEIVTQLNQFGVTENFIRLREGLTRINVKVKASDEETEINGRGPTIADDELQALYTQLDSLTAKDILILAGSIPSNLPSDMYERIMERLQHKHIRIIVDATKDLLTRVLPYKPFLIKPNNHELSEIFGRTLSSKDDLVSTAKELQAKGAQHVLISMAGDGAILVAADGTVYTSKAPQGTLVNSVGAGDSMVAGFITGYEKTGSLQEALCWGIASGSASAYSENLATLDEVEALLSQVQP</sequence>
<dbReference type="CDD" id="cd01164">
    <property type="entry name" value="FruK_PfkB_like"/>
    <property type="match status" value="1"/>
</dbReference>
<dbReference type="AlphaFoldDB" id="A0A239ZTM9"/>
<dbReference type="PANTHER" id="PTHR46566">
    <property type="entry name" value="1-PHOSPHOFRUCTOKINASE-RELATED"/>
    <property type="match status" value="1"/>
</dbReference>
<keyword evidence="3 7" id="KW-0547">Nucleotide-binding</keyword>